<comment type="caution">
    <text evidence="1">The sequence shown here is derived from an EMBL/GenBank/DDBJ whole genome shotgun (WGS) entry which is preliminary data.</text>
</comment>
<evidence type="ECO:0000313" key="1">
    <source>
        <dbReference type="EMBL" id="RDI29042.1"/>
    </source>
</evidence>
<organism evidence="1 2">
    <name type="scientific">Pseudacidovorax intermedius</name>
    <dbReference type="NCBI Taxonomy" id="433924"/>
    <lineage>
        <taxon>Bacteria</taxon>
        <taxon>Pseudomonadati</taxon>
        <taxon>Pseudomonadota</taxon>
        <taxon>Betaproteobacteria</taxon>
        <taxon>Burkholderiales</taxon>
        <taxon>Comamonadaceae</taxon>
        <taxon>Pseudacidovorax</taxon>
    </lineage>
</organism>
<proteinExistence type="predicted"/>
<dbReference type="RefSeq" id="WP_114801762.1">
    <property type="nucleotide sequence ID" value="NZ_QQAV01000001.1"/>
</dbReference>
<protein>
    <submittedName>
        <fullName evidence="1">Uncharacterized protein</fullName>
    </submittedName>
</protein>
<dbReference type="OrthoDB" id="8827675at2"/>
<dbReference type="AlphaFoldDB" id="A0A370FMU0"/>
<sequence>MPLPSIDIELSSPQSVDGRPAAYQSLWLLVRLHHAQRIGDVVALDALRGQVSSARTLRMVVSRAFRDFKAWGLRVGWGPDTARDPRFLNAEGRSQGPFWLPAAEARRLRLRVDGQAARPADVAAYLGLSASPRRARTSAAEAQASAVQLQDARFWHQLAAAQQAMRQGRWAAPVQGQRDAKAPTSALAAMRQAADLAQDDYQRALVTLNEALLWRRLGDDAQARKRLAALQRQRLARQVASHDYLGAMAAIVGAWCSYTARDLPQAQTQLAAMTRDAQQAPLLRHHPQVRFEWSNLWALACRSRALGLATTDAATATLQADEAMAHFGRALAAAFESHAFDAAQHVAANMGMAVWLFDRVGLGVQAAAQARGAQARRHAVQWIAFSEWLCSLADGQGRSAWNAIYLMRIARGDCQPRPSLPLAEFAALRPLTPRALAEESAEDRLAPGLDGPAARGGWAGVAAQHLADHDAGQRRYPGLQLAGLLFEQAWFAAHGRDLRTAAAALARLRTVLPQLVASDRAYFRDVWNDALPAELLALEPPPRRAVRRAAMG</sequence>
<keyword evidence="2" id="KW-1185">Reference proteome</keyword>
<accession>A0A370FMU0</accession>
<gene>
    <name evidence="1" type="ORF">DFR41_101798</name>
</gene>
<name>A0A370FMU0_9BURK</name>
<dbReference type="Proteomes" id="UP000255265">
    <property type="component" value="Unassembled WGS sequence"/>
</dbReference>
<dbReference type="STRING" id="433924.NS331_12415"/>
<evidence type="ECO:0000313" key="2">
    <source>
        <dbReference type="Proteomes" id="UP000255265"/>
    </source>
</evidence>
<reference evidence="1 2" key="1">
    <citation type="submission" date="2018-07" db="EMBL/GenBank/DDBJ databases">
        <title>Genomic Encyclopedia of Type Strains, Phase IV (KMG-IV): sequencing the most valuable type-strain genomes for metagenomic binning, comparative biology and taxonomic classification.</title>
        <authorList>
            <person name="Goeker M."/>
        </authorList>
    </citation>
    <scope>NUCLEOTIDE SEQUENCE [LARGE SCALE GENOMIC DNA]</scope>
    <source>
        <strain evidence="1 2">DSM 21352</strain>
    </source>
</reference>
<dbReference type="EMBL" id="QQAV01000001">
    <property type="protein sequence ID" value="RDI29042.1"/>
    <property type="molecule type" value="Genomic_DNA"/>
</dbReference>